<keyword evidence="6 8" id="KW-0520">NAD</keyword>
<evidence type="ECO:0000256" key="7">
    <source>
        <dbReference type="ARBA" id="ARBA00047473"/>
    </source>
</evidence>
<dbReference type="Pfam" id="PF00984">
    <property type="entry name" value="UDPG_MGDP_dh"/>
    <property type="match status" value="1"/>
</dbReference>
<dbReference type="Gene3D" id="3.40.50.720">
    <property type="entry name" value="NAD(P)-binding Rossmann-like Domain"/>
    <property type="match status" value="2"/>
</dbReference>
<dbReference type="SUPFAM" id="SSF48179">
    <property type="entry name" value="6-phosphogluconate dehydrogenase C-terminal domain-like"/>
    <property type="match status" value="1"/>
</dbReference>
<evidence type="ECO:0000256" key="4">
    <source>
        <dbReference type="ARBA" id="ARBA00015132"/>
    </source>
</evidence>
<keyword evidence="5 8" id="KW-0560">Oxidoreductase</keyword>
<dbReference type="InterPro" id="IPR008927">
    <property type="entry name" value="6-PGluconate_DH-like_C_sf"/>
</dbReference>
<comment type="catalytic activity">
    <reaction evidence="7 8">
        <text>UDP-alpha-D-glucose + 2 NAD(+) + H2O = UDP-alpha-D-glucuronate + 2 NADH + 3 H(+)</text>
        <dbReference type="Rhea" id="RHEA:23596"/>
        <dbReference type="ChEBI" id="CHEBI:15377"/>
        <dbReference type="ChEBI" id="CHEBI:15378"/>
        <dbReference type="ChEBI" id="CHEBI:57540"/>
        <dbReference type="ChEBI" id="CHEBI:57945"/>
        <dbReference type="ChEBI" id="CHEBI:58052"/>
        <dbReference type="ChEBI" id="CHEBI:58885"/>
        <dbReference type="EC" id="1.1.1.22"/>
    </reaction>
</comment>
<dbReference type="InterPro" id="IPR001732">
    <property type="entry name" value="UDP-Glc/GDP-Man_DH_N"/>
</dbReference>
<dbReference type="Pfam" id="PF03721">
    <property type="entry name" value="UDPG_MGDP_dh_N"/>
    <property type="match status" value="1"/>
</dbReference>
<feature type="domain" description="UDP-glucose/GDP-mannose dehydrogenase C-terminal" evidence="9">
    <location>
        <begin position="322"/>
        <end position="424"/>
    </location>
</feature>
<comment type="similarity">
    <text evidence="2 8">Belongs to the UDP-glucose/GDP-mannose dehydrogenase family.</text>
</comment>
<gene>
    <name evidence="10" type="ORF">NQF87_05980</name>
</gene>
<reference evidence="10" key="1">
    <citation type="submission" date="2022-07" db="EMBL/GenBank/DDBJ databases">
        <title>Bombella genomes.</title>
        <authorList>
            <person name="Harer L."/>
            <person name="Styblova S."/>
            <person name="Ehrmann M."/>
        </authorList>
    </citation>
    <scope>NUCLEOTIDE SEQUENCE</scope>
    <source>
        <strain evidence="10">TMW 2.2559</strain>
    </source>
</reference>
<comment type="pathway">
    <text evidence="1">Nucleotide-sugar biosynthesis; UDP-alpha-D-glucuronate biosynthesis; UDP-alpha-D-glucuronate from UDP-alpha-D-glucose: step 1/1.</text>
</comment>
<comment type="caution">
    <text evidence="10">The sequence shown here is derived from an EMBL/GenBank/DDBJ whole genome shotgun (WGS) entry which is preliminary data.</text>
</comment>
<evidence type="ECO:0000256" key="3">
    <source>
        <dbReference type="ARBA" id="ARBA00012954"/>
    </source>
</evidence>
<evidence type="ECO:0000313" key="10">
    <source>
        <dbReference type="EMBL" id="MCX5616521.1"/>
    </source>
</evidence>
<name>A0ABT3WBS6_9PROT</name>
<dbReference type="PANTHER" id="PTHR43750">
    <property type="entry name" value="UDP-GLUCOSE 6-DEHYDROGENASE TUAD"/>
    <property type="match status" value="1"/>
</dbReference>
<protein>
    <recommendedName>
        <fullName evidence="4 8">UDP-glucose 6-dehydrogenase</fullName>
        <ecNumber evidence="3 8">1.1.1.22</ecNumber>
    </recommendedName>
</protein>
<evidence type="ECO:0000256" key="2">
    <source>
        <dbReference type="ARBA" id="ARBA00006601"/>
    </source>
</evidence>
<evidence type="ECO:0000256" key="6">
    <source>
        <dbReference type="ARBA" id="ARBA00023027"/>
    </source>
</evidence>
<dbReference type="Pfam" id="PF03720">
    <property type="entry name" value="UDPG_MGDP_dh_C"/>
    <property type="match status" value="1"/>
</dbReference>
<dbReference type="NCBIfam" id="TIGR03026">
    <property type="entry name" value="NDP-sugDHase"/>
    <property type="match status" value="1"/>
</dbReference>
<dbReference type="PANTHER" id="PTHR43750:SF3">
    <property type="entry name" value="UDP-GLUCOSE 6-DEHYDROGENASE TUAD"/>
    <property type="match status" value="1"/>
</dbReference>
<evidence type="ECO:0000259" key="9">
    <source>
        <dbReference type="SMART" id="SM00984"/>
    </source>
</evidence>
<evidence type="ECO:0000256" key="8">
    <source>
        <dbReference type="PIRNR" id="PIRNR000124"/>
    </source>
</evidence>
<dbReference type="InterPro" id="IPR014026">
    <property type="entry name" value="UDP-Glc/GDP-Man_DH_dimer"/>
</dbReference>
<dbReference type="Gene3D" id="1.20.5.100">
    <property type="entry name" value="Cytochrome c1, transmembrane anchor, C-terminal"/>
    <property type="match status" value="1"/>
</dbReference>
<dbReference type="EC" id="1.1.1.22" evidence="3 8"/>
<dbReference type="PIRSF" id="PIRSF000124">
    <property type="entry name" value="UDPglc_GDPman_dh"/>
    <property type="match status" value="1"/>
</dbReference>
<proteinExistence type="inferred from homology"/>
<dbReference type="RefSeq" id="WP_266127504.1">
    <property type="nucleotide sequence ID" value="NZ_JANIDV010000003.1"/>
</dbReference>
<dbReference type="EMBL" id="JANIDV010000003">
    <property type="protein sequence ID" value="MCX5616521.1"/>
    <property type="molecule type" value="Genomic_DNA"/>
</dbReference>
<accession>A0ABT3WBS6</accession>
<evidence type="ECO:0000256" key="1">
    <source>
        <dbReference type="ARBA" id="ARBA00004701"/>
    </source>
</evidence>
<dbReference type="PIRSF" id="PIRSF500134">
    <property type="entry name" value="UDPglc_DH_bac"/>
    <property type="match status" value="1"/>
</dbReference>
<dbReference type="SUPFAM" id="SSF52413">
    <property type="entry name" value="UDP-glucose/GDP-mannose dehydrogenase C-terminal domain"/>
    <property type="match status" value="1"/>
</dbReference>
<dbReference type="SMART" id="SM00984">
    <property type="entry name" value="UDPG_MGDP_dh_C"/>
    <property type="match status" value="1"/>
</dbReference>
<dbReference type="SUPFAM" id="SSF51735">
    <property type="entry name" value="NAD(P)-binding Rossmann-fold domains"/>
    <property type="match status" value="1"/>
</dbReference>
<organism evidence="10 11">
    <name type="scientific">Bombella dulcis</name>
    <dbReference type="NCBI Taxonomy" id="2967339"/>
    <lineage>
        <taxon>Bacteria</taxon>
        <taxon>Pseudomonadati</taxon>
        <taxon>Pseudomonadota</taxon>
        <taxon>Alphaproteobacteria</taxon>
        <taxon>Acetobacterales</taxon>
        <taxon>Acetobacteraceae</taxon>
        <taxon>Bombella</taxon>
    </lineage>
</organism>
<evidence type="ECO:0000313" key="11">
    <source>
        <dbReference type="Proteomes" id="UP001165633"/>
    </source>
</evidence>
<dbReference type="InterPro" id="IPR017476">
    <property type="entry name" value="UDP-Glc/GDP-Man"/>
</dbReference>
<keyword evidence="11" id="KW-1185">Reference proteome</keyword>
<dbReference type="InterPro" id="IPR036220">
    <property type="entry name" value="UDP-Glc/GDP-Man_DH_C_sf"/>
</dbReference>
<evidence type="ECO:0000256" key="5">
    <source>
        <dbReference type="ARBA" id="ARBA00023002"/>
    </source>
</evidence>
<sequence length="448" mass="48044">MHITMIGGGYVGLVSGACLAAFGTEVTVIEHDPARLDRLEAGDIPLYEPGLDELIARQRQAGRLAFSDDLASALQKSRAVFIAVGTPTRRGSGHADLSYVYAAARAIAAHAPDNLLIVTKSTVPVGTGRQVAAIVRQARPDLTFHIASNPEFLREGHAITDFIQPDRVIIGLEETTDASSPARTLLETLYAPLNGPESRLIFMGLESAELTKYAANAFLAMKVTFANEMADLCEATGGQITDVTRGMGLDPRIGPHFLTPGPGYGGSCFPKDTQALATSARLAGTPTQLVETTIAANEARKRRLAERILTLAGGSITDCTIAVLGLTFKAHTDDMRQAPSLTILPLLHEAGAALRVYDPQGMDTARCLLPDGILYADSPLHAAEGADMLLVLTEWPDFAALTPTRLAAHMKGRRILDCRQIWQAEDWQKAGFDYHCLGIGPSRPYHCP</sequence>
<dbReference type="InterPro" id="IPR028357">
    <property type="entry name" value="UDPglc_DH_bac"/>
</dbReference>
<dbReference type="InterPro" id="IPR014027">
    <property type="entry name" value="UDP-Glc/GDP-Man_DH_C"/>
</dbReference>
<dbReference type="InterPro" id="IPR036291">
    <property type="entry name" value="NAD(P)-bd_dom_sf"/>
</dbReference>
<dbReference type="Proteomes" id="UP001165633">
    <property type="component" value="Unassembled WGS sequence"/>
</dbReference>